<dbReference type="InterPro" id="IPR022346">
    <property type="entry name" value="T2SS_GspH"/>
</dbReference>
<evidence type="ECO:0000256" key="1">
    <source>
        <dbReference type="ARBA" id="ARBA00004377"/>
    </source>
</evidence>
<keyword evidence="10" id="KW-1185">Reference proteome</keyword>
<protein>
    <submittedName>
        <fullName evidence="9">GspH/FimT family protein</fullName>
    </submittedName>
</protein>
<keyword evidence="2" id="KW-1003">Cell membrane</keyword>
<name>A0ABV6Q262_9DEIN</name>
<dbReference type="InterPro" id="IPR045584">
    <property type="entry name" value="Pilin-like"/>
</dbReference>
<organism evidence="9 10">
    <name type="scientific">Thermus composti</name>
    <dbReference type="NCBI Taxonomy" id="532059"/>
    <lineage>
        <taxon>Bacteria</taxon>
        <taxon>Thermotogati</taxon>
        <taxon>Deinococcota</taxon>
        <taxon>Deinococci</taxon>
        <taxon>Thermales</taxon>
        <taxon>Thermaceae</taxon>
        <taxon>Thermus</taxon>
    </lineage>
</organism>
<evidence type="ECO:0000313" key="9">
    <source>
        <dbReference type="EMBL" id="MFC0595358.1"/>
    </source>
</evidence>
<dbReference type="Proteomes" id="UP001589830">
    <property type="component" value="Unassembled WGS sequence"/>
</dbReference>
<accession>A0ABV6Q262</accession>
<keyword evidence="6" id="KW-1133">Transmembrane helix</keyword>
<keyword evidence="7" id="KW-0472">Membrane</keyword>
<keyword evidence="3" id="KW-0488">Methylation</keyword>
<reference evidence="9 10" key="1">
    <citation type="submission" date="2024-09" db="EMBL/GenBank/DDBJ databases">
        <authorList>
            <person name="Sun Q."/>
            <person name="Mori K."/>
        </authorList>
    </citation>
    <scope>NUCLEOTIDE SEQUENCE [LARGE SCALE GENOMIC DNA]</scope>
    <source>
        <strain evidence="9 10">NCAIM B.02340</strain>
    </source>
</reference>
<dbReference type="RefSeq" id="WP_188845128.1">
    <property type="nucleotide sequence ID" value="NZ_BMPJ01000001.1"/>
</dbReference>
<evidence type="ECO:0000256" key="3">
    <source>
        <dbReference type="ARBA" id="ARBA00022481"/>
    </source>
</evidence>
<dbReference type="Pfam" id="PF12019">
    <property type="entry name" value="GspH"/>
    <property type="match status" value="1"/>
</dbReference>
<dbReference type="EMBL" id="JBHLTW010000012">
    <property type="protein sequence ID" value="MFC0595358.1"/>
    <property type="molecule type" value="Genomic_DNA"/>
</dbReference>
<evidence type="ECO:0000256" key="6">
    <source>
        <dbReference type="ARBA" id="ARBA00022989"/>
    </source>
</evidence>
<dbReference type="SUPFAM" id="SSF54523">
    <property type="entry name" value="Pili subunits"/>
    <property type="match status" value="1"/>
</dbReference>
<keyword evidence="5" id="KW-0812">Transmembrane</keyword>
<gene>
    <name evidence="9" type="ORF">ACFFFP_04125</name>
</gene>
<comment type="subcellular location">
    <subcellularLocation>
        <location evidence="1">Cell inner membrane</location>
        <topology evidence="1">Single-pass membrane protein</topology>
    </subcellularLocation>
</comment>
<evidence type="ECO:0000256" key="4">
    <source>
        <dbReference type="ARBA" id="ARBA00022519"/>
    </source>
</evidence>
<evidence type="ECO:0000256" key="2">
    <source>
        <dbReference type="ARBA" id="ARBA00022475"/>
    </source>
</evidence>
<evidence type="ECO:0000256" key="7">
    <source>
        <dbReference type="ARBA" id="ARBA00023136"/>
    </source>
</evidence>
<dbReference type="Gene3D" id="3.55.40.10">
    <property type="entry name" value="minor pseudopilin epsh domain"/>
    <property type="match status" value="1"/>
</dbReference>
<evidence type="ECO:0000259" key="8">
    <source>
        <dbReference type="Pfam" id="PF12019"/>
    </source>
</evidence>
<evidence type="ECO:0000313" key="10">
    <source>
        <dbReference type="Proteomes" id="UP001589830"/>
    </source>
</evidence>
<sequence length="156" mass="16725">MQKPLGLTLLELLVLLAILGLLLALGVGQLRSDRTAVNQAAQTLAAQVTRARLEAIRQNEFAGLAFSNAGSGSYRVFLDTNHNGQYDPGEPTLQAVLFGQGDWAQVRLQSPAEAFFVFDSRGIPISSQALTITLANRAGTYTRTVQISSQGRANIP</sequence>
<comment type="caution">
    <text evidence="9">The sequence shown here is derived from an EMBL/GenBank/DDBJ whole genome shotgun (WGS) entry which is preliminary data.</text>
</comment>
<keyword evidence="4" id="KW-0997">Cell inner membrane</keyword>
<evidence type="ECO:0000256" key="5">
    <source>
        <dbReference type="ARBA" id="ARBA00022692"/>
    </source>
</evidence>
<proteinExistence type="predicted"/>
<feature type="domain" description="General secretion pathway GspH" evidence="8">
    <location>
        <begin position="40"/>
        <end position="151"/>
    </location>
</feature>